<proteinExistence type="predicted"/>
<name>A0A8J2YJE2_9RHOB</name>
<dbReference type="RefSeq" id="WP_188410324.1">
    <property type="nucleotide sequence ID" value="NZ_BMCP01000002.1"/>
</dbReference>
<comment type="caution">
    <text evidence="1">The sequence shown here is derived from an EMBL/GenBank/DDBJ whole genome shotgun (WGS) entry which is preliminary data.</text>
</comment>
<sequence length="52" mass="5395">MLHVLMLAARRIAAATQVFGAAVRAAAAVEAKRTPLKSDLAILGIGEKLPVI</sequence>
<evidence type="ECO:0000313" key="2">
    <source>
        <dbReference type="Proteomes" id="UP000602745"/>
    </source>
</evidence>
<reference evidence="1" key="1">
    <citation type="journal article" date="2014" name="Int. J. Syst. Evol. Microbiol.">
        <title>Complete genome sequence of Corynebacterium casei LMG S-19264T (=DSM 44701T), isolated from a smear-ripened cheese.</title>
        <authorList>
            <consortium name="US DOE Joint Genome Institute (JGI-PGF)"/>
            <person name="Walter F."/>
            <person name="Albersmeier A."/>
            <person name="Kalinowski J."/>
            <person name="Ruckert C."/>
        </authorList>
    </citation>
    <scope>NUCLEOTIDE SEQUENCE</scope>
    <source>
        <strain evidence="1">CCM 7684</strain>
    </source>
</reference>
<gene>
    <name evidence="1" type="ORF">GCM10007276_26530</name>
</gene>
<dbReference type="EMBL" id="BMCP01000002">
    <property type="protein sequence ID" value="GGE47970.1"/>
    <property type="molecule type" value="Genomic_DNA"/>
</dbReference>
<dbReference type="AlphaFoldDB" id="A0A8J2YJE2"/>
<evidence type="ECO:0000313" key="1">
    <source>
        <dbReference type="EMBL" id="GGE47970.1"/>
    </source>
</evidence>
<organism evidence="1 2">
    <name type="scientific">Agaricicola taiwanensis</name>
    <dbReference type="NCBI Taxonomy" id="591372"/>
    <lineage>
        <taxon>Bacteria</taxon>
        <taxon>Pseudomonadati</taxon>
        <taxon>Pseudomonadota</taxon>
        <taxon>Alphaproteobacteria</taxon>
        <taxon>Rhodobacterales</taxon>
        <taxon>Paracoccaceae</taxon>
        <taxon>Agaricicola</taxon>
    </lineage>
</organism>
<accession>A0A8J2YJE2</accession>
<dbReference type="Proteomes" id="UP000602745">
    <property type="component" value="Unassembled WGS sequence"/>
</dbReference>
<keyword evidence="2" id="KW-1185">Reference proteome</keyword>
<protein>
    <submittedName>
        <fullName evidence="1">Uncharacterized protein</fullName>
    </submittedName>
</protein>
<reference evidence="1" key="2">
    <citation type="submission" date="2020-09" db="EMBL/GenBank/DDBJ databases">
        <authorList>
            <person name="Sun Q."/>
            <person name="Sedlacek I."/>
        </authorList>
    </citation>
    <scope>NUCLEOTIDE SEQUENCE</scope>
    <source>
        <strain evidence="1">CCM 7684</strain>
    </source>
</reference>